<proteinExistence type="predicted"/>
<organism evidence="1 2">
    <name type="scientific">Ostreobium quekettii</name>
    <dbReference type="NCBI Taxonomy" id="121088"/>
    <lineage>
        <taxon>Eukaryota</taxon>
        <taxon>Viridiplantae</taxon>
        <taxon>Chlorophyta</taxon>
        <taxon>core chlorophytes</taxon>
        <taxon>Ulvophyceae</taxon>
        <taxon>TCBD clade</taxon>
        <taxon>Bryopsidales</taxon>
        <taxon>Ostreobineae</taxon>
        <taxon>Ostreobiaceae</taxon>
        <taxon>Ostreobium</taxon>
    </lineage>
</organism>
<evidence type="ECO:0000313" key="1">
    <source>
        <dbReference type="EMBL" id="CAD7704682.1"/>
    </source>
</evidence>
<comment type="caution">
    <text evidence="1">The sequence shown here is derived from an EMBL/GenBank/DDBJ whole genome shotgun (WGS) entry which is preliminary data.</text>
</comment>
<accession>A0A8S1JI90</accession>
<dbReference type="Proteomes" id="UP000708148">
    <property type="component" value="Unassembled WGS sequence"/>
</dbReference>
<sequence length="186" mass="20195">MVACEDACPNIADVACLFVFGCWGRLLQLGAAVLGAFITGYKTCKAGCKCTFRLARMSTRAACRGAKCLLRFTITHLCTARHKTSGTPNGNKEDYTDLPTVQYSYVIKALPKQEPPQYRNIQGLGSSYQAAHIPMGDIEQIGAFRIYEHHPSRAGIQVAGGQGAPFDHTSYPARASQKMQEHLAGP</sequence>
<name>A0A8S1JI90_9CHLO</name>
<keyword evidence="2" id="KW-1185">Reference proteome</keyword>
<protein>
    <submittedName>
        <fullName evidence="1">Uncharacterized protein</fullName>
    </submittedName>
</protein>
<evidence type="ECO:0000313" key="2">
    <source>
        <dbReference type="Proteomes" id="UP000708148"/>
    </source>
</evidence>
<dbReference type="AlphaFoldDB" id="A0A8S1JI90"/>
<gene>
    <name evidence="1" type="ORF">OSTQU699_LOCUS10037</name>
</gene>
<dbReference type="EMBL" id="CAJHUC010002942">
    <property type="protein sequence ID" value="CAD7704682.1"/>
    <property type="molecule type" value="Genomic_DNA"/>
</dbReference>
<reference evidence="1" key="1">
    <citation type="submission" date="2020-12" db="EMBL/GenBank/DDBJ databases">
        <authorList>
            <person name="Iha C."/>
        </authorList>
    </citation>
    <scope>NUCLEOTIDE SEQUENCE</scope>
</reference>